<evidence type="ECO:0000313" key="3">
    <source>
        <dbReference type="Proteomes" id="UP000001692"/>
    </source>
</evidence>
<dbReference type="InterPro" id="IPR036388">
    <property type="entry name" value="WH-like_DNA-bd_sf"/>
</dbReference>
<dbReference type="Proteomes" id="UP000001692">
    <property type="component" value="Chromosome 1"/>
</dbReference>
<feature type="region of interest" description="Disordered" evidence="1">
    <location>
        <begin position="173"/>
        <end position="208"/>
    </location>
</feature>
<dbReference type="AlphaFoldDB" id="B3R4P1"/>
<dbReference type="eggNOG" id="COG1846">
    <property type="taxonomic scope" value="Bacteria"/>
</dbReference>
<accession>B3R4P1</accession>
<keyword evidence="3" id="KW-1185">Reference proteome</keyword>
<dbReference type="EMBL" id="CU633749">
    <property type="protein sequence ID" value="CAQ69237.1"/>
    <property type="molecule type" value="Genomic_DNA"/>
</dbReference>
<dbReference type="HOGENOM" id="CLU_1465904_0_0_4"/>
<dbReference type="KEGG" id="cti:RALTA_A1277"/>
<sequence length="208" mass="22524">MLRPLAPLRVPVHCGGGKTQQETPFMQPRPLEPSEPVVLALIDAVTAWQGALDQTLRASGLNYSQWLLLRAIRQGAFKRGLPLPGPMPIDAAQSETMLDELRRDGWIEYTATLAPRIAEGATARVQRTAQALSALHSVSMAAFNSQERAALGSLLDRMKATLDGHTSRQARAVAEAPRQERYTQPLPCPGLPPVAHRPASSPGLAARF</sequence>
<proteinExistence type="predicted"/>
<dbReference type="SUPFAM" id="SSF46785">
    <property type="entry name" value="Winged helix' DNA-binding domain"/>
    <property type="match status" value="1"/>
</dbReference>
<evidence type="ECO:0008006" key="4">
    <source>
        <dbReference type="Google" id="ProtNLM"/>
    </source>
</evidence>
<dbReference type="Gene3D" id="1.10.10.10">
    <property type="entry name" value="Winged helix-like DNA-binding domain superfamily/Winged helix DNA-binding domain"/>
    <property type="match status" value="1"/>
</dbReference>
<protein>
    <recommendedName>
        <fullName evidence="4">MarR family transcriptional regulator</fullName>
    </recommendedName>
</protein>
<evidence type="ECO:0000256" key="1">
    <source>
        <dbReference type="SAM" id="MobiDB-lite"/>
    </source>
</evidence>
<reference evidence="2 3" key="1">
    <citation type="journal article" date="2008" name="Genome Res.">
        <title>Genome sequence of the beta-rhizobium Cupriavidus taiwanensis and comparative genomics of rhizobia.</title>
        <authorList>
            <person name="Amadou C."/>
            <person name="Pascal G."/>
            <person name="Mangenot S."/>
            <person name="Glew M."/>
            <person name="Bontemps C."/>
            <person name="Capela D."/>
            <person name="Carrere S."/>
            <person name="Cruveiller S."/>
            <person name="Dossat C."/>
            <person name="Lajus A."/>
            <person name="Marchetti M."/>
            <person name="Poinsot V."/>
            <person name="Rouy Z."/>
            <person name="Servin B."/>
            <person name="Saad M."/>
            <person name="Schenowitz C."/>
            <person name="Barbe V."/>
            <person name="Batut J."/>
            <person name="Medigue C."/>
            <person name="Masson-Boivin C."/>
        </authorList>
    </citation>
    <scope>NUCLEOTIDE SEQUENCE [LARGE SCALE GENOMIC DNA]</scope>
    <source>
        <strain evidence="3">DSM 17343 / BCRC 17206 / CCUG 44338 / CIP 107171 / LMG 19424 / R1</strain>
    </source>
</reference>
<organism evidence="2 3">
    <name type="scientific">Cupriavidus taiwanensis (strain DSM 17343 / BCRC 17206 / CCUG 44338 / CIP 107171 / LMG 19424 / R1)</name>
    <name type="common">Ralstonia taiwanensis (strain LMG 19424)</name>
    <dbReference type="NCBI Taxonomy" id="977880"/>
    <lineage>
        <taxon>Bacteria</taxon>
        <taxon>Pseudomonadati</taxon>
        <taxon>Pseudomonadota</taxon>
        <taxon>Betaproteobacteria</taxon>
        <taxon>Burkholderiales</taxon>
        <taxon>Burkholderiaceae</taxon>
        <taxon>Cupriavidus</taxon>
    </lineage>
</organism>
<gene>
    <name evidence="2" type="ordered locus">RALTA_A1277</name>
</gene>
<dbReference type="InterPro" id="IPR036390">
    <property type="entry name" value="WH_DNA-bd_sf"/>
</dbReference>
<name>B3R4P1_CUPTR</name>
<evidence type="ECO:0000313" key="2">
    <source>
        <dbReference type="EMBL" id="CAQ69237.1"/>
    </source>
</evidence>